<comment type="caution">
    <text evidence="8">The sequence shown here is derived from an EMBL/GenBank/DDBJ whole genome shotgun (WGS) entry which is preliminary data.</text>
</comment>
<keyword evidence="2 6" id="KW-0808">Transferase</keyword>
<dbReference type="AlphaFoldDB" id="A0A660LE60"/>
<name>A0A660LE60_9ACTN</name>
<organism evidence="8 9">
    <name type="scientific">Solirubrobacter pauli</name>
    <dbReference type="NCBI Taxonomy" id="166793"/>
    <lineage>
        <taxon>Bacteria</taxon>
        <taxon>Bacillati</taxon>
        <taxon>Actinomycetota</taxon>
        <taxon>Thermoleophilia</taxon>
        <taxon>Solirubrobacterales</taxon>
        <taxon>Solirubrobacteraceae</taxon>
        <taxon>Solirubrobacter</taxon>
    </lineage>
</organism>
<dbReference type="SUPFAM" id="SSF53328">
    <property type="entry name" value="Formyltransferase"/>
    <property type="match status" value="1"/>
</dbReference>
<comment type="caution">
    <text evidence="6">Lacks conserved residue(s) required for the propagation of feature annotation.</text>
</comment>
<reference evidence="8 9" key="1">
    <citation type="submission" date="2018-10" db="EMBL/GenBank/DDBJ databases">
        <title>Genomic Encyclopedia of Archaeal and Bacterial Type Strains, Phase II (KMG-II): from individual species to whole genera.</title>
        <authorList>
            <person name="Goeker M."/>
        </authorList>
    </citation>
    <scope>NUCLEOTIDE SEQUENCE [LARGE SCALE GENOMIC DNA]</scope>
    <source>
        <strain evidence="8 9">DSM 14954</strain>
    </source>
</reference>
<dbReference type="Pfam" id="PF00551">
    <property type="entry name" value="Formyl_trans_N"/>
    <property type="match status" value="1"/>
</dbReference>
<comment type="pathway">
    <text evidence="1 6">Purine metabolism; IMP biosynthesis via de novo pathway; N(2)-formyl-N(1)-(5-phospho-D-ribosyl)glycinamide from N(1)-(5-phospho-D-ribosyl)glycinamide (10-formyl THF route): step 1/1.</text>
</comment>
<feature type="active site" description="Proton donor" evidence="6">
    <location>
        <position position="110"/>
    </location>
</feature>
<evidence type="ECO:0000256" key="6">
    <source>
        <dbReference type="HAMAP-Rule" id="MF_01930"/>
    </source>
</evidence>
<dbReference type="Gene3D" id="3.40.50.170">
    <property type="entry name" value="Formyl transferase, N-terminal domain"/>
    <property type="match status" value="1"/>
</dbReference>
<sequence length="206" mass="22049">MTDRFRVGVLASGTGSNLQAILDRVHGREADVVAVGSDKPGARALARAEALGIATATFPGADFPDREARDTAMAQWLRSEGVELVVLAGYMQIVTPTFLAAFPQRVINVHPALLPAFPGIRAVEQALAYGVKVFGVTVHFVDEGVDSGPVILQRALELPDVTDADEIRARLHPVEHDLLTSAVALIARGAVRPDPEHPRRISVEVQ</sequence>
<dbReference type="HAMAP" id="MF_01930">
    <property type="entry name" value="PurN"/>
    <property type="match status" value="1"/>
</dbReference>
<keyword evidence="9" id="KW-1185">Reference proteome</keyword>
<evidence type="ECO:0000256" key="3">
    <source>
        <dbReference type="ARBA" id="ARBA00022755"/>
    </source>
</evidence>
<feature type="domain" description="Formyl transferase N-terminal" evidence="7">
    <location>
        <begin position="6"/>
        <end position="183"/>
    </location>
</feature>
<feature type="binding site" evidence="6">
    <location>
        <position position="66"/>
    </location>
    <ligand>
        <name>(6R)-10-formyltetrahydrofolate</name>
        <dbReference type="ChEBI" id="CHEBI:195366"/>
    </ligand>
</feature>
<accession>A0A660LE60</accession>
<evidence type="ECO:0000256" key="5">
    <source>
        <dbReference type="ARBA" id="ARBA00047664"/>
    </source>
</evidence>
<evidence type="ECO:0000256" key="1">
    <source>
        <dbReference type="ARBA" id="ARBA00005054"/>
    </source>
</evidence>
<feature type="site" description="Raises pKa of active site His" evidence="6">
    <location>
        <position position="146"/>
    </location>
</feature>
<comment type="catalytic activity">
    <reaction evidence="5 6">
        <text>N(1)-(5-phospho-beta-D-ribosyl)glycinamide + (6R)-10-formyltetrahydrofolate = N(2)-formyl-N(1)-(5-phospho-beta-D-ribosyl)glycinamide + (6S)-5,6,7,8-tetrahydrofolate + H(+)</text>
        <dbReference type="Rhea" id="RHEA:15053"/>
        <dbReference type="ChEBI" id="CHEBI:15378"/>
        <dbReference type="ChEBI" id="CHEBI:57453"/>
        <dbReference type="ChEBI" id="CHEBI:143788"/>
        <dbReference type="ChEBI" id="CHEBI:147286"/>
        <dbReference type="ChEBI" id="CHEBI:195366"/>
        <dbReference type="EC" id="2.1.2.2"/>
    </reaction>
</comment>
<dbReference type="InterPro" id="IPR036477">
    <property type="entry name" value="Formyl_transf_N_sf"/>
</dbReference>
<gene>
    <name evidence="6" type="primary">purN</name>
    <name evidence="8" type="ORF">C8N24_2043</name>
</gene>
<evidence type="ECO:0000256" key="2">
    <source>
        <dbReference type="ARBA" id="ARBA00022679"/>
    </source>
</evidence>
<dbReference type="CDD" id="cd08645">
    <property type="entry name" value="FMT_core_GART"/>
    <property type="match status" value="1"/>
</dbReference>
<dbReference type="InterPro" id="IPR004607">
    <property type="entry name" value="GART"/>
</dbReference>
<dbReference type="InterPro" id="IPR002376">
    <property type="entry name" value="Formyl_transf_N"/>
</dbReference>
<proteinExistence type="inferred from homology"/>
<feature type="binding site" evidence="6">
    <location>
        <begin position="15"/>
        <end position="17"/>
    </location>
    <ligand>
        <name>N(1)-(5-phospho-beta-D-ribosyl)glycinamide</name>
        <dbReference type="ChEBI" id="CHEBI:143788"/>
    </ligand>
</feature>
<dbReference type="Proteomes" id="UP000278962">
    <property type="component" value="Unassembled WGS sequence"/>
</dbReference>
<dbReference type="EC" id="2.1.2.2" evidence="6"/>
<protein>
    <recommendedName>
        <fullName evidence="6">Phosphoribosylglycinamide formyltransferase</fullName>
        <ecNumber evidence="6">2.1.2.2</ecNumber>
    </recommendedName>
    <alternativeName>
        <fullName evidence="6">5'-phosphoribosylglycinamide transformylase</fullName>
    </alternativeName>
    <alternativeName>
        <fullName evidence="6">GAR transformylase</fullName>
        <shortName evidence="6">GART</shortName>
    </alternativeName>
</protein>
<comment type="function">
    <text evidence="6">Catalyzes the transfer of a formyl group from 10-formyltetrahydrofolate to 5-phospho-ribosyl-glycinamide (GAR), producing 5-phospho-ribosyl-N-formylglycinamide (FGAR) and tetrahydrofolate.</text>
</comment>
<dbReference type="PANTHER" id="PTHR43369:SF2">
    <property type="entry name" value="PHOSPHORIBOSYLGLYCINAMIDE FORMYLTRANSFERASE"/>
    <property type="match status" value="1"/>
</dbReference>
<keyword evidence="3 6" id="KW-0658">Purine biosynthesis</keyword>
<dbReference type="NCBIfam" id="TIGR00639">
    <property type="entry name" value="PurN"/>
    <property type="match status" value="1"/>
</dbReference>
<feature type="binding site" evidence="6">
    <location>
        <position position="108"/>
    </location>
    <ligand>
        <name>(6R)-10-formyltetrahydrofolate</name>
        <dbReference type="ChEBI" id="CHEBI:195366"/>
    </ligand>
</feature>
<evidence type="ECO:0000259" key="7">
    <source>
        <dbReference type="Pfam" id="PF00551"/>
    </source>
</evidence>
<dbReference type="GO" id="GO:0004644">
    <property type="term" value="F:phosphoribosylglycinamide formyltransferase activity"/>
    <property type="evidence" value="ECO:0007669"/>
    <property type="project" value="UniProtKB-UniRule"/>
</dbReference>
<dbReference type="RefSeq" id="WP_121249912.1">
    <property type="nucleotide sequence ID" value="NZ_RBIL01000001.1"/>
</dbReference>
<dbReference type="GO" id="GO:0005829">
    <property type="term" value="C:cytosol"/>
    <property type="evidence" value="ECO:0007669"/>
    <property type="project" value="TreeGrafter"/>
</dbReference>
<dbReference type="GO" id="GO:0006189">
    <property type="term" value="P:'de novo' IMP biosynthetic process"/>
    <property type="evidence" value="ECO:0007669"/>
    <property type="project" value="UniProtKB-UniRule"/>
</dbReference>
<dbReference type="OrthoDB" id="9806170at2"/>
<dbReference type="PROSITE" id="PS00373">
    <property type="entry name" value="GART"/>
    <property type="match status" value="1"/>
</dbReference>
<evidence type="ECO:0000313" key="9">
    <source>
        <dbReference type="Proteomes" id="UP000278962"/>
    </source>
</evidence>
<dbReference type="EMBL" id="RBIL01000001">
    <property type="protein sequence ID" value="RKQ92200.1"/>
    <property type="molecule type" value="Genomic_DNA"/>
</dbReference>
<dbReference type="InterPro" id="IPR001555">
    <property type="entry name" value="GART_AS"/>
</dbReference>
<dbReference type="UniPathway" id="UPA00074">
    <property type="reaction ID" value="UER00126"/>
</dbReference>
<evidence type="ECO:0000256" key="4">
    <source>
        <dbReference type="ARBA" id="ARBA00038440"/>
    </source>
</evidence>
<evidence type="ECO:0000313" key="8">
    <source>
        <dbReference type="EMBL" id="RKQ92200.1"/>
    </source>
</evidence>
<dbReference type="PANTHER" id="PTHR43369">
    <property type="entry name" value="PHOSPHORIBOSYLGLYCINAMIDE FORMYLTRANSFERASE"/>
    <property type="match status" value="1"/>
</dbReference>
<comment type="similarity">
    <text evidence="4 6">Belongs to the GART family.</text>
</comment>